<dbReference type="InterPro" id="IPR001915">
    <property type="entry name" value="Peptidase_M48"/>
</dbReference>
<organism evidence="10 11">
    <name type="scientific">Rhodovibrio salinarum</name>
    <dbReference type="NCBI Taxonomy" id="1087"/>
    <lineage>
        <taxon>Bacteria</taxon>
        <taxon>Pseudomonadati</taxon>
        <taxon>Pseudomonadota</taxon>
        <taxon>Alphaproteobacteria</taxon>
        <taxon>Rhodospirillales</taxon>
        <taxon>Rhodovibrionaceae</taxon>
        <taxon>Rhodovibrio</taxon>
    </lineage>
</organism>
<dbReference type="EMBL" id="NRRE01000032">
    <property type="protein sequence ID" value="MBK1698874.1"/>
    <property type="molecule type" value="Genomic_DNA"/>
</dbReference>
<feature type="region of interest" description="Disordered" evidence="7">
    <location>
        <begin position="525"/>
        <end position="578"/>
    </location>
</feature>
<dbReference type="InterPro" id="IPR051156">
    <property type="entry name" value="Mito/Outer_Membr_Metalloprot"/>
</dbReference>
<dbReference type="PROSITE" id="PS51257">
    <property type="entry name" value="PROKAR_LIPOPROTEIN"/>
    <property type="match status" value="1"/>
</dbReference>
<dbReference type="AlphaFoldDB" id="A0A934QM21"/>
<feature type="chain" id="PRO_5036736109" description="Peptidase M48 domain-containing protein" evidence="8">
    <location>
        <begin position="22"/>
        <end position="578"/>
    </location>
</feature>
<keyword evidence="4" id="KW-0378">Hydrolase</keyword>
<evidence type="ECO:0000256" key="7">
    <source>
        <dbReference type="SAM" id="MobiDB-lite"/>
    </source>
</evidence>
<evidence type="ECO:0000256" key="4">
    <source>
        <dbReference type="ARBA" id="ARBA00022801"/>
    </source>
</evidence>
<dbReference type="PANTHER" id="PTHR22726">
    <property type="entry name" value="METALLOENDOPEPTIDASE OMA1"/>
    <property type="match status" value="1"/>
</dbReference>
<feature type="domain" description="Peptidase M48" evidence="9">
    <location>
        <begin position="81"/>
        <end position="292"/>
    </location>
</feature>
<dbReference type="PANTHER" id="PTHR22726:SF1">
    <property type="entry name" value="METALLOENDOPEPTIDASE OMA1, MITOCHONDRIAL"/>
    <property type="match status" value="1"/>
</dbReference>
<name>A0A934QM21_9PROT</name>
<keyword evidence="2" id="KW-0645">Protease</keyword>
<keyword evidence="3" id="KW-0479">Metal-binding</keyword>
<keyword evidence="6" id="KW-0482">Metalloprotease</keyword>
<dbReference type="GO" id="GO:0046872">
    <property type="term" value="F:metal ion binding"/>
    <property type="evidence" value="ECO:0007669"/>
    <property type="project" value="UniProtKB-KW"/>
</dbReference>
<evidence type="ECO:0000256" key="6">
    <source>
        <dbReference type="ARBA" id="ARBA00023049"/>
    </source>
</evidence>
<keyword evidence="8" id="KW-0732">Signal</keyword>
<dbReference type="Gene3D" id="3.30.2010.10">
    <property type="entry name" value="Metalloproteases ('zincins'), catalytic domain"/>
    <property type="match status" value="1"/>
</dbReference>
<evidence type="ECO:0000313" key="10">
    <source>
        <dbReference type="EMBL" id="MBK1698874.1"/>
    </source>
</evidence>
<evidence type="ECO:0000256" key="1">
    <source>
        <dbReference type="ARBA" id="ARBA00001947"/>
    </source>
</evidence>
<reference evidence="10" key="1">
    <citation type="submission" date="2017-08" db="EMBL/GenBank/DDBJ databases">
        <authorList>
            <person name="Imhoff J.F."/>
            <person name="Rahn T."/>
            <person name="Kuenzel S."/>
            <person name="Neulinger S.C."/>
        </authorList>
    </citation>
    <scope>NUCLEOTIDE SEQUENCE</scope>
    <source>
        <strain evidence="10">DSM 9154</strain>
    </source>
</reference>
<reference evidence="10" key="2">
    <citation type="journal article" date="2020" name="Microorganisms">
        <title>Osmotic Adaptation and Compatible Solute Biosynthesis of Phototrophic Bacteria as Revealed from Genome Analyses.</title>
        <authorList>
            <person name="Imhoff J.F."/>
            <person name="Rahn T."/>
            <person name="Kunzel S."/>
            <person name="Keller A."/>
            <person name="Neulinger S.C."/>
        </authorList>
    </citation>
    <scope>NUCLEOTIDE SEQUENCE</scope>
    <source>
        <strain evidence="10">DSM 9154</strain>
    </source>
</reference>
<evidence type="ECO:0000256" key="3">
    <source>
        <dbReference type="ARBA" id="ARBA00022723"/>
    </source>
</evidence>
<protein>
    <recommendedName>
        <fullName evidence="9">Peptidase M48 domain-containing protein</fullName>
    </recommendedName>
</protein>
<dbReference type="GO" id="GO:0016020">
    <property type="term" value="C:membrane"/>
    <property type="evidence" value="ECO:0007669"/>
    <property type="project" value="TreeGrafter"/>
</dbReference>
<gene>
    <name evidence="10" type="ORF">CKO21_16635</name>
</gene>
<evidence type="ECO:0000256" key="8">
    <source>
        <dbReference type="SAM" id="SignalP"/>
    </source>
</evidence>
<comment type="caution">
    <text evidence="10">The sequence shown here is derived from an EMBL/GenBank/DDBJ whole genome shotgun (WGS) entry which is preliminary data.</text>
</comment>
<dbReference type="GO" id="GO:0004222">
    <property type="term" value="F:metalloendopeptidase activity"/>
    <property type="evidence" value="ECO:0007669"/>
    <property type="project" value="InterPro"/>
</dbReference>
<proteinExistence type="predicted"/>
<evidence type="ECO:0000313" key="11">
    <source>
        <dbReference type="Proteomes" id="UP000778970"/>
    </source>
</evidence>
<evidence type="ECO:0000256" key="2">
    <source>
        <dbReference type="ARBA" id="ARBA00022670"/>
    </source>
</evidence>
<dbReference type="Pfam" id="PF01435">
    <property type="entry name" value="Peptidase_M48"/>
    <property type="match status" value="1"/>
</dbReference>
<sequence length="578" mass="62669">MGRTAAVAGLFAIAALTGCVAGSDGRAPAAPEIAMIDTRLDPGTKADGAGQVVRAGSYDVPRGLYRLEGRDQVLLRSPEMDGYLRSILNRLAQPITAADYTGEVGIFATSEPSFIAVTTPANEVFVSMAALEQVGNEEQLAFLLAHELSHVVRQDSERTEAMGAQDQTAVRVLQLTKFETDQATRSQSVVEGDPDEARKVLELRRKIAITVHSLQLVLENNIGPAWTLQQEQIADKAAADLMYKAGYNPLNATAIFGMLGEAESKRHAEVERHLKELTRLVGELVALREDDPYLARLKGVGVTLGSEAFGGLMDMFRTDPYDSAEDRREAFEAYVNARYGLDLPGLGRLDALKRVRARDTGYARVRESIVRARQAETAFDDAYVDASDRRGEGIEKSVEIALTAISGAGSDVGLPRLVFHRIRKETGDQRRALLNLESILGRPELGPAPAITTALYYAETGERKRASEIVDELSTRYGAEALYPVAYDVNSVLGEREEAARILKTCLDTVSNRYIRLKCRAREQIETEESDEATVMAKPAGSHGADAPASSERASPNASSEPGDPASALMEGVKGLFN</sequence>
<feature type="signal peptide" evidence="8">
    <location>
        <begin position="1"/>
        <end position="21"/>
    </location>
</feature>
<evidence type="ECO:0000256" key="5">
    <source>
        <dbReference type="ARBA" id="ARBA00022833"/>
    </source>
</evidence>
<keyword evidence="11" id="KW-1185">Reference proteome</keyword>
<dbReference type="Proteomes" id="UP000778970">
    <property type="component" value="Unassembled WGS sequence"/>
</dbReference>
<comment type="cofactor">
    <cofactor evidence="1">
        <name>Zn(2+)</name>
        <dbReference type="ChEBI" id="CHEBI:29105"/>
    </cofactor>
</comment>
<keyword evidence="5" id="KW-0862">Zinc</keyword>
<accession>A0A934QM21</accession>
<evidence type="ECO:0000259" key="9">
    <source>
        <dbReference type="Pfam" id="PF01435"/>
    </source>
</evidence>
<dbReference type="GO" id="GO:0051603">
    <property type="term" value="P:proteolysis involved in protein catabolic process"/>
    <property type="evidence" value="ECO:0007669"/>
    <property type="project" value="TreeGrafter"/>
</dbReference>